<gene>
    <name evidence="3" type="ORF">RMCT_3366</name>
</gene>
<feature type="region of interest" description="Disordered" evidence="1">
    <location>
        <begin position="61"/>
        <end position="93"/>
    </location>
</feature>
<dbReference type="SUPFAM" id="SSF53955">
    <property type="entry name" value="Lysozyme-like"/>
    <property type="match status" value="1"/>
</dbReference>
<accession>A0A100XH51</accession>
<reference evidence="3 4" key="1">
    <citation type="journal article" date="2016" name="Genome Announc.">
        <title>Draft Genome Sequences of Five Rapidly Growing Mycobacterium Species, M. thermoresistibile, M. fortuitum subsp. acetamidolyticum, M. canariasense, M. brisbanense, and M. novocastrense.</title>
        <authorList>
            <person name="Katahira K."/>
            <person name="Ogura Y."/>
            <person name="Gotoh Y."/>
            <person name="Hayashi T."/>
        </authorList>
    </citation>
    <scope>NUCLEOTIDE SEQUENCE [LARGE SCALE GENOMIC DNA]</scope>
    <source>
        <strain evidence="3 4">JCM6362</strain>
    </source>
</reference>
<reference evidence="4" key="2">
    <citation type="submission" date="2016-02" db="EMBL/GenBank/DDBJ databases">
        <title>Draft genome sequence of five rapidly growing Mycobacterium species.</title>
        <authorList>
            <person name="Katahira K."/>
            <person name="Gotou Y."/>
            <person name="Iida K."/>
            <person name="Ogura Y."/>
            <person name="Hayashi T."/>
        </authorList>
    </citation>
    <scope>NUCLEOTIDE SEQUENCE [LARGE SCALE GENOMIC DNA]</scope>
    <source>
        <strain evidence="4">JCM6362</strain>
    </source>
</reference>
<sequence length="350" mass="38006">MGVKPSRPGPIHPIVRGYALTSQHIDPTAPRPTITESQRLPSRLTLLVAALLIALAGCAAPPRDAAPQSSGEPEPAAQPPAPESDPAHRPLAGDPVRLADDLVADERVLRDPSAPEAVLAAAARRQQPAYRLLARHPEWDPIARSRIPEQLLGVYDRNIDARRQLEAMSDGRGKPTLPAWRIVAPPPPEELLGYYRKAEAEHGVGWSHLAAINLVETAFGRVDGVSTAGAQGPMQFLPSTFARYGDGGDIRSFHDSIMAAARYLAASGFARDRDRALWHYNNSPQYVRAVSQYAEAMADDPAAFGAYYRWEVYYNSSAGDVVLPVGYHAEAPIPVEEYLASNPEALAIRR</sequence>
<evidence type="ECO:0000256" key="1">
    <source>
        <dbReference type="SAM" id="MobiDB-lite"/>
    </source>
</evidence>
<evidence type="ECO:0000259" key="2">
    <source>
        <dbReference type="Pfam" id="PF01464"/>
    </source>
</evidence>
<dbReference type="STRING" id="1797.RMCT_3366"/>
<name>A0A100XH51_MYCTH</name>
<dbReference type="AlphaFoldDB" id="A0A100XH51"/>
<dbReference type="EMBL" id="BCTB01000044">
    <property type="protein sequence ID" value="GAT16397.1"/>
    <property type="molecule type" value="Genomic_DNA"/>
</dbReference>
<proteinExistence type="predicted"/>
<protein>
    <submittedName>
        <fullName evidence="3">Transglycosylase</fullName>
    </submittedName>
</protein>
<dbReference type="InterPro" id="IPR023346">
    <property type="entry name" value="Lysozyme-like_dom_sf"/>
</dbReference>
<dbReference type="InterPro" id="IPR008258">
    <property type="entry name" value="Transglycosylase_SLT_dom_1"/>
</dbReference>
<evidence type="ECO:0000313" key="3">
    <source>
        <dbReference type="EMBL" id="GAT16397.1"/>
    </source>
</evidence>
<dbReference type="Gene3D" id="1.10.530.10">
    <property type="match status" value="1"/>
</dbReference>
<evidence type="ECO:0000313" key="4">
    <source>
        <dbReference type="Proteomes" id="UP000069654"/>
    </source>
</evidence>
<comment type="caution">
    <text evidence="3">The sequence shown here is derived from an EMBL/GenBank/DDBJ whole genome shotgun (WGS) entry which is preliminary data.</text>
</comment>
<dbReference type="Proteomes" id="UP000069654">
    <property type="component" value="Unassembled WGS sequence"/>
</dbReference>
<feature type="domain" description="Transglycosylase SLT" evidence="2">
    <location>
        <begin position="194"/>
        <end position="297"/>
    </location>
</feature>
<organism evidence="3 4">
    <name type="scientific">Mycolicibacterium thermoresistibile</name>
    <name type="common">Mycobacterium thermoresistibile</name>
    <dbReference type="NCBI Taxonomy" id="1797"/>
    <lineage>
        <taxon>Bacteria</taxon>
        <taxon>Bacillati</taxon>
        <taxon>Actinomycetota</taxon>
        <taxon>Actinomycetes</taxon>
        <taxon>Mycobacteriales</taxon>
        <taxon>Mycobacteriaceae</taxon>
        <taxon>Mycolicibacterium</taxon>
    </lineage>
</organism>
<dbReference type="Pfam" id="PF01464">
    <property type="entry name" value="SLT"/>
    <property type="match status" value="1"/>
</dbReference>
<dbReference type="CDD" id="cd13399">
    <property type="entry name" value="Slt35-like"/>
    <property type="match status" value="1"/>
</dbReference>